<comment type="caution">
    <text evidence="1">The sequence shown here is derived from an EMBL/GenBank/DDBJ whole genome shotgun (WGS) entry which is preliminary data.</text>
</comment>
<dbReference type="Proteomes" id="UP001283361">
    <property type="component" value="Unassembled WGS sequence"/>
</dbReference>
<dbReference type="AlphaFoldDB" id="A0AAE1E5N0"/>
<accession>A0AAE1E5N0</accession>
<protein>
    <submittedName>
        <fullName evidence="1">Uncharacterized protein</fullName>
    </submittedName>
</protein>
<reference evidence="1" key="1">
    <citation type="journal article" date="2023" name="G3 (Bethesda)">
        <title>A reference genome for the long-term kleptoplast-retaining sea slug Elysia crispata morphotype clarki.</title>
        <authorList>
            <person name="Eastman K.E."/>
            <person name="Pendleton A.L."/>
            <person name="Shaikh M.A."/>
            <person name="Suttiyut T."/>
            <person name="Ogas R."/>
            <person name="Tomko P."/>
            <person name="Gavelis G."/>
            <person name="Widhalm J.R."/>
            <person name="Wisecaver J.H."/>
        </authorList>
    </citation>
    <scope>NUCLEOTIDE SEQUENCE</scope>
    <source>
        <strain evidence="1">ECLA1</strain>
    </source>
</reference>
<keyword evidence="2" id="KW-1185">Reference proteome</keyword>
<gene>
    <name evidence="1" type="ORF">RRG08_047061</name>
</gene>
<proteinExistence type="predicted"/>
<dbReference type="EMBL" id="JAWDGP010001117">
    <property type="protein sequence ID" value="KAK3794430.1"/>
    <property type="molecule type" value="Genomic_DNA"/>
</dbReference>
<sequence length="210" mass="23631">MASASPVTGREDHTASPISTINIDELSHLKSITEDDVYQQLRRHFIRYGKGRPCDLPKVDGVTNGLLLKLYVIKEECNASFRELKDWLTKLVPNTESVSESRVYQRILQIIKVCVDGDSRPAPFLQESHCFHSLSDSLSAHGLKRCHISGAAPYTLPPSSDIINKVVVDLEKIRAQEREGQSFVHKWVKRQSSSCSGLTMIQVKRKVDKC</sequence>
<organism evidence="1 2">
    <name type="scientific">Elysia crispata</name>
    <name type="common">lettuce slug</name>
    <dbReference type="NCBI Taxonomy" id="231223"/>
    <lineage>
        <taxon>Eukaryota</taxon>
        <taxon>Metazoa</taxon>
        <taxon>Spiralia</taxon>
        <taxon>Lophotrochozoa</taxon>
        <taxon>Mollusca</taxon>
        <taxon>Gastropoda</taxon>
        <taxon>Heterobranchia</taxon>
        <taxon>Euthyneura</taxon>
        <taxon>Panpulmonata</taxon>
        <taxon>Sacoglossa</taxon>
        <taxon>Placobranchoidea</taxon>
        <taxon>Plakobranchidae</taxon>
        <taxon>Elysia</taxon>
    </lineage>
</organism>
<evidence type="ECO:0000313" key="2">
    <source>
        <dbReference type="Proteomes" id="UP001283361"/>
    </source>
</evidence>
<name>A0AAE1E5N0_9GAST</name>
<evidence type="ECO:0000313" key="1">
    <source>
        <dbReference type="EMBL" id="KAK3794430.1"/>
    </source>
</evidence>